<dbReference type="PRINTS" id="PR00081">
    <property type="entry name" value="GDHRDH"/>
</dbReference>
<dbReference type="Gene3D" id="3.40.50.720">
    <property type="entry name" value="NAD(P)-binding Rossmann-like Domain"/>
    <property type="match status" value="1"/>
</dbReference>
<evidence type="ECO:0000256" key="1">
    <source>
        <dbReference type="ARBA" id="ARBA00006484"/>
    </source>
</evidence>
<comment type="caution">
    <text evidence="4">The sequence shown here is derived from an EMBL/GenBank/DDBJ whole genome shotgun (WGS) entry which is preliminary data.</text>
</comment>
<evidence type="ECO:0000256" key="2">
    <source>
        <dbReference type="RuleBase" id="RU000363"/>
    </source>
</evidence>
<dbReference type="InterPro" id="IPR036291">
    <property type="entry name" value="NAD(P)-bd_dom_sf"/>
</dbReference>
<dbReference type="PROSITE" id="PS00061">
    <property type="entry name" value="ADH_SHORT"/>
    <property type="match status" value="1"/>
</dbReference>
<dbReference type="AlphaFoldDB" id="A0A542YSA8"/>
<dbReference type="RefSeq" id="WP_141785044.1">
    <property type="nucleotide sequence ID" value="NZ_BAAAIK010000002.1"/>
</dbReference>
<protein>
    <submittedName>
        <fullName evidence="4">NADP-dependent 3-hydroxy acid dehydrogenase YdfG</fullName>
    </submittedName>
</protein>
<dbReference type="EMBL" id="VFOP01000001">
    <property type="protein sequence ID" value="TQL50985.1"/>
    <property type="molecule type" value="Genomic_DNA"/>
</dbReference>
<evidence type="ECO:0000313" key="4">
    <source>
        <dbReference type="EMBL" id="TQL50985.1"/>
    </source>
</evidence>
<dbReference type="GO" id="GO:0030497">
    <property type="term" value="P:fatty acid elongation"/>
    <property type="evidence" value="ECO:0007669"/>
    <property type="project" value="TreeGrafter"/>
</dbReference>
<feature type="region of interest" description="Disordered" evidence="3">
    <location>
        <begin position="250"/>
        <end position="270"/>
    </location>
</feature>
<evidence type="ECO:0000313" key="5">
    <source>
        <dbReference type="Proteomes" id="UP000319516"/>
    </source>
</evidence>
<reference evidence="4 5" key="1">
    <citation type="submission" date="2019-06" db="EMBL/GenBank/DDBJ databases">
        <title>Sequencing the genomes of 1000 actinobacteria strains.</title>
        <authorList>
            <person name="Klenk H.-P."/>
        </authorList>
    </citation>
    <scope>NUCLEOTIDE SEQUENCE [LARGE SCALE GENOMIC DNA]</scope>
    <source>
        <strain evidence="4 5">DSM 12335</strain>
    </source>
</reference>
<dbReference type="PRINTS" id="PR00080">
    <property type="entry name" value="SDRFAMILY"/>
</dbReference>
<dbReference type="GO" id="GO:0016616">
    <property type="term" value="F:oxidoreductase activity, acting on the CH-OH group of donors, NAD or NADP as acceptor"/>
    <property type="evidence" value="ECO:0007669"/>
    <property type="project" value="TreeGrafter"/>
</dbReference>
<comment type="similarity">
    <text evidence="1 2">Belongs to the short-chain dehydrogenases/reductases (SDR) family.</text>
</comment>
<dbReference type="PANTHER" id="PTHR42760">
    <property type="entry name" value="SHORT-CHAIN DEHYDROGENASES/REDUCTASES FAMILY MEMBER"/>
    <property type="match status" value="1"/>
</dbReference>
<sequence length="270" mass="27809">MSVPGQGTAPGAASGDRVALVTGASRGIGAHFVRALREAGWTVVGLSRSGGTDPDGAPLLGCDVTDAAAVGAVVDGVVADHGRIDLLINNAGLVEPELPLWEADPETWWQTVVTNVRGPFLTCRAVLPVMIAQGGGRVINLNSGAGTRERADLTAYCASKSALARITGGIALDGAEHGIYALDLAPGVVETDMTHSMRMHEGRTDWTDPGDVTAIALAFADGELDGFSGRMVRAGADSLDTLRERSAAGLGPDDRALRLRPWGPDDPLAG</sequence>
<dbReference type="PANTHER" id="PTHR42760:SF135">
    <property type="entry name" value="BLL7886 PROTEIN"/>
    <property type="match status" value="1"/>
</dbReference>
<organism evidence="4 5">
    <name type="scientific">Ornithinicoccus hortensis</name>
    <dbReference type="NCBI Taxonomy" id="82346"/>
    <lineage>
        <taxon>Bacteria</taxon>
        <taxon>Bacillati</taxon>
        <taxon>Actinomycetota</taxon>
        <taxon>Actinomycetes</taxon>
        <taxon>Micrococcales</taxon>
        <taxon>Intrasporangiaceae</taxon>
        <taxon>Ornithinicoccus</taxon>
    </lineage>
</organism>
<dbReference type="OrthoDB" id="658698at2"/>
<gene>
    <name evidence="4" type="ORF">FB467_2112</name>
</gene>
<dbReference type="InterPro" id="IPR020904">
    <property type="entry name" value="Sc_DH/Rdtase_CS"/>
</dbReference>
<accession>A0A542YSA8</accession>
<dbReference type="SUPFAM" id="SSF51735">
    <property type="entry name" value="NAD(P)-binding Rossmann-fold domains"/>
    <property type="match status" value="1"/>
</dbReference>
<dbReference type="InterPro" id="IPR002347">
    <property type="entry name" value="SDR_fam"/>
</dbReference>
<proteinExistence type="inferred from homology"/>
<keyword evidence="5" id="KW-1185">Reference proteome</keyword>
<name>A0A542YSA8_9MICO</name>
<dbReference type="CDD" id="cd05233">
    <property type="entry name" value="SDR_c"/>
    <property type="match status" value="1"/>
</dbReference>
<dbReference type="Proteomes" id="UP000319516">
    <property type="component" value="Unassembled WGS sequence"/>
</dbReference>
<dbReference type="Pfam" id="PF00106">
    <property type="entry name" value="adh_short"/>
    <property type="match status" value="1"/>
</dbReference>
<evidence type="ECO:0000256" key="3">
    <source>
        <dbReference type="SAM" id="MobiDB-lite"/>
    </source>
</evidence>